<protein>
    <submittedName>
        <fullName evidence="1">Uncharacterized protein</fullName>
    </submittedName>
</protein>
<dbReference type="AlphaFoldDB" id="M2ULX5"/>
<reference evidence="2" key="2">
    <citation type="journal article" date="2013" name="PLoS Genet.">
        <title>Comparative genome structure, secondary metabolite, and effector coding capacity across Cochliobolus pathogens.</title>
        <authorList>
            <person name="Condon B.J."/>
            <person name="Leng Y."/>
            <person name="Wu D."/>
            <person name="Bushley K.E."/>
            <person name="Ohm R.A."/>
            <person name="Otillar R."/>
            <person name="Martin J."/>
            <person name="Schackwitz W."/>
            <person name="Grimwood J."/>
            <person name="MohdZainudin N."/>
            <person name="Xue C."/>
            <person name="Wang R."/>
            <person name="Manning V.A."/>
            <person name="Dhillon B."/>
            <person name="Tu Z.J."/>
            <person name="Steffenson B.J."/>
            <person name="Salamov A."/>
            <person name="Sun H."/>
            <person name="Lowry S."/>
            <person name="LaButti K."/>
            <person name="Han J."/>
            <person name="Copeland A."/>
            <person name="Lindquist E."/>
            <person name="Barry K."/>
            <person name="Schmutz J."/>
            <person name="Baker S.E."/>
            <person name="Ciuffetti L.M."/>
            <person name="Grigoriev I.V."/>
            <person name="Zhong S."/>
            <person name="Turgeon B.G."/>
        </authorList>
    </citation>
    <scope>NUCLEOTIDE SEQUENCE [LARGE SCALE GENOMIC DNA]</scope>
    <source>
        <strain evidence="2">C5 / ATCC 48332 / race O</strain>
    </source>
</reference>
<accession>M2ULX5</accession>
<dbReference type="Proteomes" id="UP000016936">
    <property type="component" value="Unassembled WGS sequence"/>
</dbReference>
<organism evidence="1 2">
    <name type="scientific">Cochliobolus heterostrophus (strain C5 / ATCC 48332 / race O)</name>
    <name type="common">Southern corn leaf blight fungus</name>
    <name type="synonym">Bipolaris maydis</name>
    <dbReference type="NCBI Taxonomy" id="701091"/>
    <lineage>
        <taxon>Eukaryota</taxon>
        <taxon>Fungi</taxon>
        <taxon>Dikarya</taxon>
        <taxon>Ascomycota</taxon>
        <taxon>Pezizomycotina</taxon>
        <taxon>Dothideomycetes</taxon>
        <taxon>Pleosporomycetidae</taxon>
        <taxon>Pleosporales</taxon>
        <taxon>Pleosporineae</taxon>
        <taxon>Pleosporaceae</taxon>
        <taxon>Bipolaris</taxon>
    </lineage>
</organism>
<sequence length="128" mass="13456">MGNSADDPLIVHDTALGRSTLGHTNCRPSTGSAVSEQSGIGSFSSSYACCSLACSLSRFVQGCSSALTCHCRPSIRRNQGSGNACPSWVVTFCYMVVRSTWNSGKIRGSGDDAYVSESGRPVDGLHTR</sequence>
<gene>
    <name evidence="1" type="ORF">COCHEDRAFT_1023103</name>
</gene>
<dbReference type="HOGENOM" id="CLU_1959352_0_0_1"/>
<name>M2ULX5_COCH5</name>
<evidence type="ECO:0000313" key="2">
    <source>
        <dbReference type="Proteomes" id="UP000016936"/>
    </source>
</evidence>
<keyword evidence="2" id="KW-1185">Reference proteome</keyword>
<dbReference type="EMBL" id="KB445580">
    <property type="protein sequence ID" value="EMD88927.1"/>
    <property type="molecule type" value="Genomic_DNA"/>
</dbReference>
<reference evidence="1 2" key="1">
    <citation type="journal article" date="2012" name="PLoS Pathog.">
        <title>Diverse lifestyles and strategies of plant pathogenesis encoded in the genomes of eighteen Dothideomycetes fungi.</title>
        <authorList>
            <person name="Ohm R.A."/>
            <person name="Feau N."/>
            <person name="Henrissat B."/>
            <person name="Schoch C.L."/>
            <person name="Horwitz B.A."/>
            <person name="Barry K.W."/>
            <person name="Condon B.J."/>
            <person name="Copeland A.C."/>
            <person name="Dhillon B."/>
            <person name="Glaser F."/>
            <person name="Hesse C.N."/>
            <person name="Kosti I."/>
            <person name="LaButti K."/>
            <person name="Lindquist E.A."/>
            <person name="Lucas S."/>
            <person name="Salamov A.A."/>
            <person name="Bradshaw R.E."/>
            <person name="Ciuffetti L."/>
            <person name="Hamelin R.C."/>
            <person name="Kema G.H.J."/>
            <person name="Lawrence C."/>
            <person name="Scott J.A."/>
            <person name="Spatafora J.W."/>
            <person name="Turgeon B.G."/>
            <person name="de Wit P.J.G.M."/>
            <person name="Zhong S."/>
            <person name="Goodwin S.B."/>
            <person name="Grigoriev I.V."/>
        </authorList>
    </citation>
    <scope>NUCLEOTIDE SEQUENCE [LARGE SCALE GENOMIC DNA]</scope>
    <source>
        <strain evidence="2">C5 / ATCC 48332 / race O</strain>
    </source>
</reference>
<evidence type="ECO:0000313" key="1">
    <source>
        <dbReference type="EMBL" id="EMD88927.1"/>
    </source>
</evidence>
<proteinExistence type="predicted"/>